<dbReference type="PANTHER" id="PTHR27009">
    <property type="entry name" value="RUST RESISTANCE KINASE LR10-RELATED"/>
    <property type="match status" value="1"/>
</dbReference>
<organism evidence="19 20">
    <name type="scientific">Hibiscus syriacus</name>
    <name type="common">Rose of Sharon</name>
    <dbReference type="NCBI Taxonomy" id="106335"/>
    <lineage>
        <taxon>Eukaryota</taxon>
        <taxon>Viridiplantae</taxon>
        <taxon>Streptophyta</taxon>
        <taxon>Embryophyta</taxon>
        <taxon>Tracheophyta</taxon>
        <taxon>Spermatophyta</taxon>
        <taxon>Magnoliopsida</taxon>
        <taxon>eudicotyledons</taxon>
        <taxon>Gunneridae</taxon>
        <taxon>Pentapetalae</taxon>
        <taxon>rosids</taxon>
        <taxon>malvids</taxon>
        <taxon>Malvales</taxon>
        <taxon>Malvaceae</taxon>
        <taxon>Malvoideae</taxon>
        <taxon>Hibiscus</taxon>
    </lineage>
</organism>
<dbReference type="InterPro" id="IPR032872">
    <property type="entry name" value="WAK_assoc_C"/>
</dbReference>
<dbReference type="Proteomes" id="UP000436088">
    <property type="component" value="Unassembled WGS sequence"/>
</dbReference>
<keyword evidence="7 15" id="KW-0547">Nucleotide-binding</keyword>
<dbReference type="PROSITE" id="PS00107">
    <property type="entry name" value="PROTEIN_KINASE_ATP"/>
    <property type="match status" value="1"/>
</dbReference>
<evidence type="ECO:0000256" key="2">
    <source>
        <dbReference type="ARBA" id="ARBA00012513"/>
    </source>
</evidence>
<feature type="domain" description="Protein kinase" evidence="18">
    <location>
        <begin position="331"/>
        <end position="595"/>
    </location>
</feature>
<keyword evidence="20" id="KW-1185">Reference proteome</keyword>
<evidence type="ECO:0000256" key="8">
    <source>
        <dbReference type="ARBA" id="ARBA00022777"/>
    </source>
</evidence>
<keyword evidence="8" id="KW-0418">Kinase</keyword>
<dbReference type="Pfam" id="PF13947">
    <property type="entry name" value="GUB_WAK_bind"/>
    <property type="match status" value="1"/>
</dbReference>
<evidence type="ECO:0000256" key="12">
    <source>
        <dbReference type="ARBA" id="ARBA00023180"/>
    </source>
</evidence>
<evidence type="ECO:0000256" key="1">
    <source>
        <dbReference type="ARBA" id="ARBA00004479"/>
    </source>
</evidence>
<feature type="binding site" evidence="15">
    <location>
        <position position="359"/>
    </location>
    <ligand>
        <name>ATP</name>
        <dbReference type="ChEBI" id="CHEBI:30616"/>
    </ligand>
</feature>
<proteinExistence type="predicted"/>
<evidence type="ECO:0000256" key="10">
    <source>
        <dbReference type="ARBA" id="ARBA00022989"/>
    </source>
</evidence>
<dbReference type="PROSITE" id="PS50011">
    <property type="entry name" value="PROTEIN_KINASE_DOM"/>
    <property type="match status" value="1"/>
</dbReference>
<dbReference type="Pfam" id="PF14380">
    <property type="entry name" value="WAK_assoc"/>
    <property type="match status" value="1"/>
</dbReference>
<dbReference type="InterPro" id="IPR017441">
    <property type="entry name" value="Protein_kinase_ATP_BS"/>
</dbReference>
<keyword evidence="4" id="KW-0808">Transferase</keyword>
<evidence type="ECO:0000256" key="15">
    <source>
        <dbReference type="PROSITE-ProRule" id="PRU10141"/>
    </source>
</evidence>
<dbReference type="InterPro" id="IPR000719">
    <property type="entry name" value="Prot_kinase_dom"/>
</dbReference>
<dbReference type="InterPro" id="IPR045874">
    <property type="entry name" value="LRK10/LRL21-25-like"/>
</dbReference>
<evidence type="ECO:0000313" key="20">
    <source>
        <dbReference type="Proteomes" id="UP000436088"/>
    </source>
</evidence>
<evidence type="ECO:0000256" key="5">
    <source>
        <dbReference type="ARBA" id="ARBA00022692"/>
    </source>
</evidence>
<keyword evidence="3" id="KW-0723">Serine/threonine-protein kinase</keyword>
<comment type="catalytic activity">
    <reaction evidence="13">
        <text>L-threonyl-[protein] + ATP = O-phospho-L-threonyl-[protein] + ADP + H(+)</text>
        <dbReference type="Rhea" id="RHEA:46608"/>
        <dbReference type="Rhea" id="RHEA-COMP:11060"/>
        <dbReference type="Rhea" id="RHEA-COMP:11605"/>
        <dbReference type="ChEBI" id="CHEBI:15378"/>
        <dbReference type="ChEBI" id="CHEBI:30013"/>
        <dbReference type="ChEBI" id="CHEBI:30616"/>
        <dbReference type="ChEBI" id="CHEBI:61977"/>
        <dbReference type="ChEBI" id="CHEBI:456216"/>
        <dbReference type="EC" id="2.7.11.1"/>
    </reaction>
</comment>
<evidence type="ECO:0000256" key="9">
    <source>
        <dbReference type="ARBA" id="ARBA00022840"/>
    </source>
</evidence>
<dbReference type="FunFam" id="1.10.510.10:FF:001023">
    <property type="entry name" value="Os07g0541700 protein"/>
    <property type="match status" value="1"/>
</dbReference>
<dbReference type="Pfam" id="PF00069">
    <property type="entry name" value="Pkinase"/>
    <property type="match status" value="1"/>
</dbReference>
<evidence type="ECO:0000313" key="19">
    <source>
        <dbReference type="EMBL" id="KAE8660807.1"/>
    </source>
</evidence>
<keyword evidence="12" id="KW-0325">Glycoprotein</keyword>
<dbReference type="EMBL" id="VEPZ02001731">
    <property type="protein sequence ID" value="KAE8660807.1"/>
    <property type="molecule type" value="Genomic_DNA"/>
</dbReference>
<dbReference type="PROSITE" id="PS00108">
    <property type="entry name" value="PROTEIN_KINASE_ST"/>
    <property type="match status" value="1"/>
</dbReference>
<keyword evidence="11 16" id="KW-0472">Membrane</keyword>
<evidence type="ECO:0000256" key="14">
    <source>
        <dbReference type="ARBA" id="ARBA00048679"/>
    </source>
</evidence>
<evidence type="ECO:0000256" key="13">
    <source>
        <dbReference type="ARBA" id="ARBA00047899"/>
    </source>
</evidence>
<keyword evidence="9 15" id="KW-0067">ATP-binding</keyword>
<feature type="transmembrane region" description="Helical" evidence="16">
    <location>
        <begin position="266"/>
        <end position="286"/>
    </location>
</feature>
<dbReference type="AlphaFoldDB" id="A0A6A2XWU9"/>
<comment type="catalytic activity">
    <reaction evidence="14">
        <text>L-seryl-[protein] + ATP = O-phospho-L-seryl-[protein] + ADP + H(+)</text>
        <dbReference type="Rhea" id="RHEA:17989"/>
        <dbReference type="Rhea" id="RHEA-COMP:9863"/>
        <dbReference type="Rhea" id="RHEA-COMP:11604"/>
        <dbReference type="ChEBI" id="CHEBI:15378"/>
        <dbReference type="ChEBI" id="CHEBI:29999"/>
        <dbReference type="ChEBI" id="CHEBI:30616"/>
        <dbReference type="ChEBI" id="CHEBI:83421"/>
        <dbReference type="ChEBI" id="CHEBI:456216"/>
        <dbReference type="EC" id="2.7.11.1"/>
    </reaction>
</comment>
<comment type="subcellular location">
    <subcellularLocation>
        <location evidence="1">Membrane</location>
        <topology evidence="1">Single-pass type I membrane protein</topology>
    </subcellularLocation>
</comment>
<evidence type="ECO:0000259" key="18">
    <source>
        <dbReference type="PROSITE" id="PS50011"/>
    </source>
</evidence>
<reference evidence="19" key="1">
    <citation type="submission" date="2019-09" db="EMBL/GenBank/DDBJ databases">
        <title>Draft genome information of white flower Hibiscus syriacus.</title>
        <authorList>
            <person name="Kim Y.-M."/>
        </authorList>
    </citation>
    <scope>NUCLEOTIDE SEQUENCE [LARGE SCALE GENOMIC DNA]</scope>
    <source>
        <strain evidence="19">YM2019G1</strain>
    </source>
</reference>
<dbReference type="SMART" id="SM00220">
    <property type="entry name" value="S_TKc"/>
    <property type="match status" value="1"/>
</dbReference>
<dbReference type="GO" id="GO:0005524">
    <property type="term" value="F:ATP binding"/>
    <property type="evidence" value="ECO:0007669"/>
    <property type="project" value="UniProtKB-UniRule"/>
</dbReference>
<dbReference type="InterPro" id="IPR008271">
    <property type="entry name" value="Ser/Thr_kinase_AS"/>
</dbReference>
<dbReference type="InterPro" id="IPR011009">
    <property type="entry name" value="Kinase-like_dom_sf"/>
</dbReference>
<evidence type="ECO:0000256" key="7">
    <source>
        <dbReference type="ARBA" id="ARBA00022741"/>
    </source>
</evidence>
<gene>
    <name evidence="19" type="ORF">F3Y22_tig00116951pilonHSYRG00879</name>
</gene>
<dbReference type="GO" id="GO:0016020">
    <property type="term" value="C:membrane"/>
    <property type="evidence" value="ECO:0007669"/>
    <property type="project" value="UniProtKB-SubCell"/>
</dbReference>
<evidence type="ECO:0000256" key="6">
    <source>
        <dbReference type="ARBA" id="ARBA00022729"/>
    </source>
</evidence>
<evidence type="ECO:0000256" key="3">
    <source>
        <dbReference type="ARBA" id="ARBA00022527"/>
    </source>
</evidence>
<keyword evidence="6 17" id="KW-0732">Signal</keyword>
<evidence type="ECO:0000256" key="17">
    <source>
        <dbReference type="SAM" id="SignalP"/>
    </source>
</evidence>
<evidence type="ECO:0000256" key="4">
    <source>
        <dbReference type="ARBA" id="ARBA00022679"/>
    </source>
</evidence>
<evidence type="ECO:0000256" key="16">
    <source>
        <dbReference type="SAM" id="Phobius"/>
    </source>
</evidence>
<dbReference type="Gene3D" id="3.30.200.20">
    <property type="entry name" value="Phosphorylase Kinase, domain 1"/>
    <property type="match status" value="1"/>
</dbReference>
<comment type="caution">
    <text evidence="19">The sequence shown here is derived from an EMBL/GenBank/DDBJ whole genome shotgun (WGS) entry which is preliminary data.</text>
</comment>
<dbReference type="EC" id="2.7.11.1" evidence="2"/>
<feature type="chain" id="PRO_5025535711" description="non-specific serine/threonine protein kinase" evidence="17">
    <location>
        <begin position="23"/>
        <end position="627"/>
    </location>
</feature>
<dbReference type="GO" id="GO:0004674">
    <property type="term" value="F:protein serine/threonine kinase activity"/>
    <property type="evidence" value="ECO:0007669"/>
    <property type="project" value="UniProtKB-KW"/>
</dbReference>
<dbReference type="GO" id="GO:0030247">
    <property type="term" value="F:polysaccharide binding"/>
    <property type="evidence" value="ECO:0007669"/>
    <property type="project" value="InterPro"/>
</dbReference>
<feature type="signal peptide" evidence="17">
    <location>
        <begin position="1"/>
        <end position="22"/>
    </location>
</feature>
<dbReference type="FunFam" id="3.30.200.20:FF:000178">
    <property type="entry name" value="serine/threonine-protein kinase PBS1-like"/>
    <property type="match status" value="1"/>
</dbReference>
<accession>A0A6A2XWU9</accession>
<dbReference type="InterPro" id="IPR025287">
    <property type="entry name" value="WAK_GUB"/>
</dbReference>
<protein>
    <recommendedName>
        <fullName evidence="2">non-specific serine/threonine protein kinase</fullName>
        <ecNumber evidence="2">2.7.11.1</ecNumber>
    </recommendedName>
</protein>
<evidence type="ECO:0000256" key="11">
    <source>
        <dbReference type="ARBA" id="ARBA00023136"/>
    </source>
</evidence>
<keyword evidence="10 16" id="KW-1133">Transmembrane helix</keyword>
<name>A0A6A2XWU9_HIBSY</name>
<dbReference type="Gene3D" id="1.10.510.10">
    <property type="entry name" value="Transferase(Phosphotransferase) domain 1"/>
    <property type="match status" value="1"/>
</dbReference>
<sequence length="627" mass="69058">MLNPTITLSCLIFTLHLLPIQSQTTNCTPFQCGRITFPFPFSDQSTFGKTSIDCGFPGYQITCADPDSPRADSVPKLMLSGQLYQVKDIFLNASDQGSGNLITLVNDDLIRDLNGGSCQSLRNLTIPVSAFPSNHSLGLPLWTTNLTFFKCPSPPSPRRLLGIFWTGSLRSLNNFTTPSGCDLVMVPVSYADANNVTAGDGVIELSQLTKALAAGFSLQWNSSEHCQNCNRRNEQCGFVDGASVVCLCDGGCITSTKPRLSQLHKILIGVACGILSIIVIAALLVYKNRASLICLKIQATSDGTNAKEFIKTYRSNLLSNYSYHDIRKITNGFKDKLGAGGYSDVYRGKLFDGRVVAVKLLKSSDIIRDDFVMEVATIGRIHHFNVINLFGFCWDGSKRALVYEYMPNGSLADLLSKEEVKNSLGVEKLMEIAIGVAEGIEYLHNGCESRILHLDIKPQNVLLDQSLNPKISDFGLAKVYSRDRSDVTMTTARGTIGYIAPEIFMKKSGKRGFEQITSCATGSSGDEAYFPEWIYEKLVEEKDIVAEADLIARKMTMVGLWCIQINQKDRPSMKRVVGMLNGRTEDIEMPRKPLFMFSLPRQQIFESQINSLGSDSSVIALAHDQSP</sequence>
<dbReference type="SUPFAM" id="SSF56112">
    <property type="entry name" value="Protein kinase-like (PK-like)"/>
    <property type="match status" value="1"/>
</dbReference>
<keyword evidence="5 16" id="KW-0812">Transmembrane</keyword>